<proteinExistence type="predicted"/>
<dbReference type="AlphaFoldDB" id="A0A0A2C9T5"/>
<evidence type="ECO:0000313" key="1">
    <source>
        <dbReference type="EMBL" id="KGG21389.1"/>
    </source>
</evidence>
<reference evidence="2" key="1">
    <citation type="journal article" date="2014" name="Sci. Data">
        <title>Genomes of diverse isolates of the marine cyanobacterium Prochlorococcus.</title>
        <authorList>
            <person name="Biller S."/>
            <person name="Berube P."/>
            <person name="Thompson J."/>
            <person name="Kelly L."/>
            <person name="Roggensack S."/>
            <person name="Awad L."/>
            <person name="Roache-Johnson K."/>
            <person name="Ding H."/>
            <person name="Giovannoni S.J."/>
            <person name="Moore L.R."/>
            <person name="Chisholm S.W."/>
        </authorList>
    </citation>
    <scope>NUCLEOTIDE SEQUENCE [LARGE SCALE GENOMIC DNA]</scope>
    <source>
        <strain evidence="2">PAC1</strain>
    </source>
</reference>
<dbReference type="EMBL" id="JNAX01000006">
    <property type="protein sequence ID" value="KGG21389.1"/>
    <property type="molecule type" value="Genomic_DNA"/>
</dbReference>
<dbReference type="Proteomes" id="UP000030392">
    <property type="component" value="Unassembled WGS sequence"/>
</dbReference>
<protein>
    <submittedName>
        <fullName evidence="1">Uncharacterized protein</fullName>
    </submittedName>
</protein>
<comment type="caution">
    <text evidence="1">The sequence shown here is derived from an EMBL/GenBank/DDBJ whole genome shotgun (WGS) entry which is preliminary data.</text>
</comment>
<accession>A0A0A2C9T5</accession>
<gene>
    <name evidence="1" type="ORF">EV03_0573</name>
</gene>
<evidence type="ECO:0000313" key="2">
    <source>
        <dbReference type="Proteomes" id="UP000030392"/>
    </source>
</evidence>
<organism evidence="1 2">
    <name type="scientific">Prochlorococcus marinus str. PAC1</name>
    <dbReference type="NCBI Taxonomy" id="59924"/>
    <lineage>
        <taxon>Bacteria</taxon>
        <taxon>Bacillati</taxon>
        <taxon>Cyanobacteriota</taxon>
        <taxon>Cyanophyceae</taxon>
        <taxon>Synechococcales</taxon>
        <taxon>Prochlorococcaceae</taxon>
        <taxon>Prochlorococcus</taxon>
    </lineage>
</organism>
<name>A0A0A2C9T5_PROMR</name>
<sequence>MVDNLEKIDILLFDFLFLSTDAVDFLIKSLRLERTSSISGTSL</sequence>